<reference evidence="1" key="1">
    <citation type="submission" date="2021-06" db="EMBL/GenBank/DDBJ databases">
        <authorList>
            <person name="Kallberg Y."/>
            <person name="Tangrot J."/>
            <person name="Rosling A."/>
        </authorList>
    </citation>
    <scope>NUCLEOTIDE SEQUENCE</scope>
    <source>
        <strain evidence="1">UK204</strain>
    </source>
</reference>
<comment type="caution">
    <text evidence="1">The sequence shown here is derived from an EMBL/GenBank/DDBJ whole genome shotgun (WGS) entry which is preliminary data.</text>
</comment>
<organism evidence="1 2">
    <name type="scientific">Funneliformis caledonium</name>
    <dbReference type="NCBI Taxonomy" id="1117310"/>
    <lineage>
        <taxon>Eukaryota</taxon>
        <taxon>Fungi</taxon>
        <taxon>Fungi incertae sedis</taxon>
        <taxon>Mucoromycota</taxon>
        <taxon>Glomeromycotina</taxon>
        <taxon>Glomeromycetes</taxon>
        <taxon>Glomerales</taxon>
        <taxon>Glomeraceae</taxon>
        <taxon>Funneliformis</taxon>
    </lineage>
</organism>
<protein>
    <submittedName>
        <fullName evidence="1">16426_t:CDS:1</fullName>
    </submittedName>
</protein>
<accession>A0A9N9ETI9</accession>
<dbReference type="Proteomes" id="UP000789570">
    <property type="component" value="Unassembled WGS sequence"/>
</dbReference>
<dbReference type="OrthoDB" id="10031169at2759"/>
<feature type="non-terminal residue" evidence="1">
    <location>
        <position position="1"/>
    </location>
</feature>
<proteinExistence type="predicted"/>
<dbReference type="EMBL" id="CAJVPQ010006968">
    <property type="protein sequence ID" value="CAG8691452.1"/>
    <property type="molecule type" value="Genomic_DNA"/>
</dbReference>
<gene>
    <name evidence="1" type="ORF">FCALED_LOCUS12984</name>
</gene>
<dbReference type="AlphaFoldDB" id="A0A9N9ETI9"/>
<evidence type="ECO:0000313" key="2">
    <source>
        <dbReference type="Proteomes" id="UP000789570"/>
    </source>
</evidence>
<name>A0A9N9ETI9_9GLOM</name>
<evidence type="ECO:0000313" key="1">
    <source>
        <dbReference type="EMBL" id="CAG8691452.1"/>
    </source>
</evidence>
<sequence>NSEILIIVLVAFIIGNLGYIETYTTMGRDVGEPILVRVYAPNGKEQRNYLCSI</sequence>
<keyword evidence="2" id="KW-1185">Reference proteome</keyword>